<protein>
    <submittedName>
        <fullName evidence="2">Uncharacterized protein</fullName>
    </submittedName>
</protein>
<feature type="region of interest" description="Disordered" evidence="1">
    <location>
        <begin position="1"/>
        <end position="103"/>
    </location>
</feature>
<sequence>MRPGGGPEGIAGDRLGAGAPRWEGAPPVARGKSERRLSRTGRLGAERGAQEPARTTAMQRRPGEVDRRERGTATQKRTEGRPSLIHSIEMGAKWETPGDMRTA</sequence>
<proteinExistence type="predicted"/>
<dbReference type="AlphaFoldDB" id="A0AAV7TNT3"/>
<reference evidence="2" key="1">
    <citation type="journal article" date="2022" name="bioRxiv">
        <title>Sequencing and chromosome-scale assembly of the giantPleurodeles waltlgenome.</title>
        <authorList>
            <person name="Brown T."/>
            <person name="Elewa A."/>
            <person name="Iarovenko S."/>
            <person name="Subramanian E."/>
            <person name="Araus A.J."/>
            <person name="Petzold A."/>
            <person name="Susuki M."/>
            <person name="Suzuki K.-i.T."/>
            <person name="Hayashi T."/>
            <person name="Toyoda A."/>
            <person name="Oliveira C."/>
            <person name="Osipova E."/>
            <person name="Leigh N.D."/>
            <person name="Simon A."/>
            <person name="Yun M.H."/>
        </authorList>
    </citation>
    <scope>NUCLEOTIDE SEQUENCE</scope>
    <source>
        <strain evidence="2">20211129_DDA</strain>
        <tissue evidence="2">Liver</tissue>
    </source>
</reference>
<organism evidence="2 3">
    <name type="scientific">Pleurodeles waltl</name>
    <name type="common">Iberian ribbed newt</name>
    <dbReference type="NCBI Taxonomy" id="8319"/>
    <lineage>
        <taxon>Eukaryota</taxon>
        <taxon>Metazoa</taxon>
        <taxon>Chordata</taxon>
        <taxon>Craniata</taxon>
        <taxon>Vertebrata</taxon>
        <taxon>Euteleostomi</taxon>
        <taxon>Amphibia</taxon>
        <taxon>Batrachia</taxon>
        <taxon>Caudata</taxon>
        <taxon>Salamandroidea</taxon>
        <taxon>Salamandridae</taxon>
        <taxon>Pleurodelinae</taxon>
        <taxon>Pleurodeles</taxon>
    </lineage>
</organism>
<keyword evidence="3" id="KW-1185">Reference proteome</keyword>
<comment type="caution">
    <text evidence="2">The sequence shown here is derived from an EMBL/GenBank/DDBJ whole genome shotgun (WGS) entry which is preliminary data.</text>
</comment>
<evidence type="ECO:0000256" key="1">
    <source>
        <dbReference type="SAM" id="MobiDB-lite"/>
    </source>
</evidence>
<name>A0AAV7TNT3_PLEWA</name>
<evidence type="ECO:0000313" key="3">
    <source>
        <dbReference type="Proteomes" id="UP001066276"/>
    </source>
</evidence>
<feature type="compositionally biased region" description="Basic and acidic residues" evidence="1">
    <location>
        <begin position="61"/>
        <end position="80"/>
    </location>
</feature>
<gene>
    <name evidence="2" type="ORF">NDU88_003348</name>
</gene>
<dbReference type="EMBL" id="JANPWB010000006">
    <property type="protein sequence ID" value="KAJ1178100.1"/>
    <property type="molecule type" value="Genomic_DNA"/>
</dbReference>
<accession>A0AAV7TNT3</accession>
<evidence type="ECO:0000313" key="2">
    <source>
        <dbReference type="EMBL" id="KAJ1178100.1"/>
    </source>
</evidence>
<dbReference type="Proteomes" id="UP001066276">
    <property type="component" value="Chromosome 3_2"/>
</dbReference>